<accession>A0A6P8B4H5</accession>
<evidence type="ECO:0000256" key="2">
    <source>
        <dbReference type="SAM" id="Phobius"/>
    </source>
</evidence>
<keyword evidence="2" id="KW-0812">Transmembrane</keyword>
<feature type="region of interest" description="Disordered" evidence="1">
    <location>
        <begin position="138"/>
        <end position="164"/>
    </location>
</feature>
<feature type="region of interest" description="Disordered" evidence="1">
    <location>
        <begin position="20"/>
        <end position="99"/>
    </location>
</feature>
<dbReference type="OrthoDB" id="5358884at2759"/>
<evidence type="ECO:0008006" key="5">
    <source>
        <dbReference type="Google" id="ProtNLM"/>
    </source>
</evidence>
<keyword evidence="3" id="KW-1185">Reference proteome</keyword>
<reference evidence="4" key="2">
    <citation type="submission" date="2019-10" db="EMBL/GenBank/DDBJ databases">
        <authorList>
            <consortium name="NCBI Genome Project"/>
        </authorList>
    </citation>
    <scope>NUCLEOTIDE SEQUENCE</scope>
    <source>
        <strain evidence="4">NI907</strain>
    </source>
</reference>
<protein>
    <recommendedName>
        <fullName evidence="5">Apple domain-containing protein</fullName>
    </recommendedName>
</protein>
<keyword evidence="2" id="KW-0472">Membrane</keyword>
<sequence length="308" mass="32633">MSNQQGPMMEAQAGLEVASPRYLDKYPAPPTPATQSLLGNPQHHHQQQYGSPTSHPASTYTPSQQYATPLPPAFSLGGHEQLQNQHQQEYGKPGKSGGGGMPWGMRPWLFALLAALLGFVIGAAIVGGVLGSRVAELSSRPETTNTTTSQAPTTTITTTTRPTQTATADANNFAPALRPSQVNRLALDCPGVDRTTHSSFDGKRFSLECNVDNLGKGREVAGTSIADLATVYAYSYQDCLDACASYNRMGSRFAGRPSSMACRSASFRTDMNGDFPTDDGGNCYLKNATRADGNNGLPTAGILTGQLL</sequence>
<reference evidence="4" key="3">
    <citation type="submission" date="2025-08" db="UniProtKB">
        <authorList>
            <consortium name="RefSeq"/>
        </authorList>
    </citation>
    <scope>IDENTIFICATION</scope>
    <source>
        <strain evidence="4">NI907</strain>
    </source>
</reference>
<feature type="compositionally biased region" description="Low complexity" evidence="1">
    <location>
        <begin position="143"/>
        <end position="164"/>
    </location>
</feature>
<proteinExistence type="predicted"/>
<gene>
    <name evidence="4" type="ORF">PgNI_05533</name>
</gene>
<keyword evidence="2" id="KW-1133">Transmembrane helix</keyword>
<evidence type="ECO:0000313" key="4">
    <source>
        <dbReference type="RefSeq" id="XP_030981924.1"/>
    </source>
</evidence>
<dbReference type="RefSeq" id="XP_030981924.1">
    <property type="nucleotide sequence ID" value="XM_031125564.1"/>
</dbReference>
<feature type="transmembrane region" description="Helical" evidence="2">
    <location>
        <begin position="108"/>
        <end position="130"/>
    </location>
</feature>
<reference evidence="3 4" key="1">
    <citation type="journal article" date="2019" name="Mol. Biol. Evol.">
        <title>Blast fungal genomes show frequent chromosomal changes, gene gains and losses, and effector gene turnover.</title>
        <authorList>
            <person name="Gomez Luciano L.B."/>
            <person name="Jason Tsai I."/>
            <person name="Chuma I."/>
            <person name="Tosa Y."/>
            <person name="Chen Y.H."/>
            <person name="Li J.Y."/>
            <person name="Li M.Y."/>
            <person name="Jade Lu M.Y."/>
            <person name="Nakayashiki H."/>
            <person name="Li W.H."/>
        </authorList>
    </citation>
    <scope>NUCLEOTIDE SEQUENCE [LARGE SCALE GENOMIC DNA]</scope>
    <source>
        <strain evidence="3 4">NI907</strain>
    </source>
</reference>
<name>A0A6P8B4H5_PYRGI</name>
<dbReference type="Proteomes" id="UP000515153">
    <property type="component" value="Chromosome I"/>
</dbReference>
<dbReference type="AlphaFoldDB" id="A0A6P8B4H5"/>
<feature type="compositionally biased region" description="Polar residues" evidence="1">
    <location>
        <begin position="47"/>
        <end position="67"/>
    </location>
</feature>
<dbReference type="GeneID" id="41960473"/>
<dbReference type="KEGG" id="pgri:PgNI_05533"/>
<organism evidence="3 4">
    <name type="scientific">Pyricularia grisea</name>
    <name type="common">Crabgrass-specific blast fungus</name>
    <name type="synonym">Magnaporthe grisea</name>
    <dbReference type="NCBI Taxonomy" id="148305"/>
    <lineage>
        <taxon>Eukaryota</taxon>
        <taxon>Fungi</taxon>
        <taxon>Dikarya</taxon>
        <taxon>Ascomycota</taxon>
        <taxon>Pezizomycotina</taxon>
        <taxon>Sordariomycetes</taxon>
        <taxon>Sordariomycetidae</taxon>
        <taxon>Magnaporthales</taxon>
        <taxon>Pyriculariaceae</taxon>
        <taxon>Pyricularia</taxon>
    </lineage>
</organism>
<evidence type="ECO:0000313" key="3">
    <source>
        <dbReference type="Proteomes" id="UP000515153"/>
    </source>
</evidence>
<evidence type="ECO:0000256" key="1">
    <source>
        <dbReference type="SAM" id="MobiDB-lite"/>
    </source>
</evidence>